<evidence type="ECO:0008006" key="4">
    <source>
        <dbReference type="Google" id="ProtNLM"/>
    </source>
</evidence>
<evidence type="ECO:0000313" key="2">
    <source>
        <dbReference type="EMBL" id="GAA0566518.1"/>
    </source>
</evidence>
<feature type="signal peptide" evidence="1">
    <location>
        <begin position="1"/>
        <end position="22"/>
    </location>
</feature>
<dbReference type="EMBL" id="BAAADD010000003">
    <property type="protein sequence ID" value="GAA0566518.1"/>
    <property type="molecule type" value="Genomic_DNA"/>
</dbReference>
<evidence type="ECO:0000313" key="3">
    <source>
        <dbReference type="Proteomes" id="UP001499951"/>
    </source>
</evidence>
<proteinExistence type="predicted"/>
<organism evidence="2 3">
    <name type="scientific">Rhizomicrobium electricum</name>
    <dbReference type="NCBI Taxonomy" id="480070"/>
    <lineage>
        <taxon>Bacteria</taxon>
        <taxon>Pseudomonadati</taxon>
        <taxon>Pseudomonadota</taxon>
        <taxon>Alphaproteobacteria</taxon>
        <taxon>Micropepsales</taxon>
        <taxon>Micropepsaceae</taxon>
        <taxon>Rhizomicrobium</taxon>
    </lineage>
</organism>
<dbReference type="RefSeq" id="WP_166933193.1">
    <property type="nucleotide sequence ID" value="NZ_BAAADD010000003.1"/>
</dbReference>
<sequence length="177" mass="18841">MRILSMFAVCALAVLLPTKASGETFTSDQYGFSAAFPAEVTVGDPQASETDAKGNAISKSVIIQSRVMGVWTAMVTVDTYTVPRKIDAATALTTMPKMFAAQLDATITASKPGKVGAYKARFFSYVTNDKSSSGKGIMIVVPSAKPRTFQVLTSHTSLASPENIAELEKFLASFQPK</sequence>
<protein>
    <recommendedName>
        <fullName evidence="4">PsbP C-terminal domain-containing protein</fullName>
    </recommendedName>
</protein>
<name>A0ABP3PFQ1_9PROT</name>
<accession>A0ABP3PFQ1</accession>
<comment type="caution">
    <text evidence="2">The sequence shown here is derived from an EMBL/GenBank/DDBJ whole genome shotgun (WGS) entry which is preliminary data.</text>
</comment>
<reference evidence="3" key="1">
    <citation type="journal article" date="2019" name="Int. J. Syst. Evol. Microbiol.">
        <title>The Global Catalogue of Microorganisms (GCM) 10K type strain sequencing project: providing services to taxonomists for standard genome sequencing and annotation.</title>
        <authorList>
            <consortium name="The Broad Institute Genomics Platform"/>
            <consortium name="The Broad Institute Genome Sequencing Center for Infectious Disease"/>
            <person name="Wu L."/>
            <person name="Ma J."/>
        </authorList>
    </citation>
    <scope>NUCLEOTIDE SEQUENCE [LARGE SCALE GENOMIC DNA]</scope>
    <source>
        <strain evidence="3">JCM 15089</strain>
    </source>
</reference>
<gene>
    <name evidence="2" type="ORF">GCM10008942_13700</name>
</gene>
<feature type="chain" id="PRO_5047043010" description="PsbP C-terminal domain-containing protein" evidence="1">
    <location>
        <begin position="23"/>
        <end position="177"/>
    </location>
</feature>
<keyword evidence="1" id="KW-0732">Signal</keyword>
<keyword evidence="3" id="KW-1185">Reference proteome</keyword>
<dbReference type="Proteomes" id="UP001499951">
    <property type="component" value="Unassembled WGS sequence"/>
</dbReference>
<evidence type="ECO:0000256" key="1">
    <source>
        <dbReference type="SAM" id="SignalP"/>
    </source>
</evidence>